<evidence type="ECO:0000313" key="2">
    <source>
        <dbReference type="Proteomes" id="UP000030651"/>
    </source>
</evidence>
<evidence type="ECO:0000313" key="1">
    <source>
        <dbReference type="EMBL" id="ETS75912.1"/>
    </source>
</evidence>
<accession>W3WRY6</accession>
<protein>
    <submittedName>
        <fullName evidence="1">Uncharacterized protein</fullName>
    </submittedName>
</protein>
<dbReference type="EMBL" id="KI912118">
    <property type="protein sequence ID" value="ETS75912.1"/>
    <property type="molecule type" value="Genomic_DNA"/>
</dbReference>
<dbReference type="GeneID" id="19277869"/>
<gene>
    <name evidence="1" type="ORF">PFICI_12856</name>
</gene>
<proteinExistence type="predicted"/>
<dbReference type="AlphaFoldDB" id="W3WRY6"/>
<dbReference type="HOGENOM" id="CLU_973532_0_0_1"/>
<dbReference type="Proteomes" id="UP000030651">
    <property type="component" value="Unassembled WGS sequence"/>
</dbReference>
<keyword evidence="2" id="KW-1185">Reference proteome</keyword>
<dbReference type="OrthoDB" id="4692169at2759"/>
<dbReference type="RefSeq" id="XP_007839628.1">
    <property type="nucleotide sequence ID" value="XM_007841437.1"/>
</dbReference>
<dbReference type="KEGG" id="pfy:PFICI_12856"/>
<sequence>MEVRLQEIKELAVRVLQPGYPLHLPAQGHELLPTHLQWILSVDHEPKTGCYALLLLNKRAVLEIPDDNDRQHYAPRIAFFHSERSRQKCQCVDFNYLGVPYSEIVHMDKVANKSARILANRWAESGFDIWIHYQNLWAGVASMALSPTGRPKWHKQVIPTFNYDWPRSFCELIFLDLWQHGVAFDSSVPRLHAVANNEALGLYKEEMRRICTEATVRDARRRGNDYALFFAKEVCAQSELLLMRRKYAFMDFGPKHAEFVPSSERCLMRRQSTGALRGLAAQLSAA</sequence>
<name>W3WRY6_PESFW</name>
<reference evidence="2" key="1">
    <citation type="journal article" date="2015" name="BMC Genomics">
        <title>Genomic and transcriptomic analysis of the endophytic fungus Pestalotiopsis fici reveals its lifestyle and high potential for synthesis of natural products.</title>
        <authorList>
            <person name="Wang X."/>
            <person name="Zhang X."/>
            <person name="Liu L."/>
            <person name="Xiang M."/>
            <person name="Wang W."/>
            <person name="Sun X."/>
            <person name="Che Y."/>
            <person name="Guo L."/>
            <person name="Liu G."/>
            <person name="Guo L."/>
            <person name="Wang C."/>
            <person name="Yin W.B."/>
            <person name="Stadler M."/>
            <person name="Zhang X."/>
            <person name="Liu X."/>
        </authorList>
    </citation>
    <scope>NUCLEOTIDE SEQUENCE [LARGE SCALE GENOMIC DNA]</scope>
    <source>
        <strain evidence="2">W106-1 / CGMCC3.15140</strain>
    </source>
</reference>
<dbReference type="InParanoid" id="W3WRY6"/>
<organism evidence="1 2">
    <name type="scientific">Pestalotiopsis fici (strain W106-1 / CGMCC3.15140)</name>
    <dbReference type="NCBI Taxonomy" id="1229662"/>
    <lineage>
        <taxon>Eukaryota</taxon>
        <taxon>Fungi</taxon>
        <taxon>Dikarya</taxon>
        <taxon>Ascomycota</taxon>
        <taxon>Pezizomycotina</taxon>
        <taxon>Sordariomycetes</taxon>
        <taxon>Xylariomycetidae</taxon>
        <taxon>Amphisphaeriales</taxon>
        <taxon>Sporocadaceae</taxon>
        <taxon>Pestalotiopsis</taxon>
    </lineage>
</organism>